<feature type="region of interest" description="Disordered" evidence="2">
    <location>
        <begin position="65"/>
        <end position="84"/>
    </location>
</feature>
<accession>A0A851SKV8</accession>
<reference evidence="4" key="1">
    <citation type="submission" date="2019-09" db="EMBL/GenBank/DDBJ databases">
        <title>Bird 10,000 Genomes (B10K) Project - Family phase.</title>
        <authorList>
            <person name="Zhang G."/>
        </authorList>
    </citation>
    <scope>NUCLEOTIDE SEQUENCE</scope>
    <source>
        <strain evidence="4">OUT-0039</strain>
        <tissue evidence="4">Muscle</tissue>
    </source>
</reference>
<keyword evidence="1" id="KW-1015">Disulfide bond</keyword>
<keyword evidence="4" id="KW-0378">Hydrolase</keyword>
<dbReference type="GO" id="GO:0004252">
    <property type="term" value="F:serine-type endopeptidase activity"/>
    <property type="evidence" value="ECO:0007669"/>
    <property type="project" value="InterPro"/>
</dbReference>
<feature type="non-terminal residue" evidence="4">
    <location>
        <position position="1"/>
    </location>
</feature>
<dbReference type="PANTHER" id="PTHR24253">
    <property type="entry name" value="TRANSMEMBRANE PROTEASE SERINE"/>
    <property type="match status" value="1"/>
</dbReference>
<proteinExistence type="predicted"/>
<organism evidence="4 5">
    <name type="scientific">Certhia familiaris</name>
    <name type="common">Eurasian treecreeper</name>
    <dbReference type="NCBI Taxonomy" id="73333"/>
    <lineage>
        <taxon>Eukaryota</taxon>
        <taxon>Metazoa</taxon>
        <taxon>Chordata</taxon>
        <taxon>Craniata</taxon>
        <taxon>Vertebrata</taxon>
        <taxon>Euteleostomi</taxon>
        <taxon>Archelosauria</taxon>
        <taxon>Archosauria</taxon>
        <taxon>Dinosauria</taxon>
        <taxon>Saurischia</taxon>
        <taxon>Theropoda</taxon>
        <taxon>Coelurosauria</taxon>
        <taxon>Aves</taxon>
        <taxon>Neognathae</taxon>
        <taxon>Neoaves</taxon>
        <taxon>Telluraves</taxon>
        <taxon>Australaves</taxon>
        <taxon>Passeriformes</taxon>
        <taxon>Certhiidae</taxon>
        <taxon>Certhiinae</taxon>
        <taxon>Certhia</taxon>
    </lineage>
</organism>
<evidence type="ECO:0000259" key="3">
    <source>
        <dbReference type="Pfam" id="PF00089"/>
    </source>
</evidence>
<dbReference type="EMBL" id="WBNC01013257">
    <property type="protein sequence ID" value="NXD03525.1"/>
    <property type="molecule type" value="Genomic_DNA"/>
</dbReference>
<dbReference type="InterPro" id="IPR009003">
    <property type="entry name" value="Peptidase_S1_PA"/>
</dbReference>
<feature type="non-terminal residue" evidence="4">
    <location>
        <position position="84"/>
    </location>
</feature>
<keyword evidence="5" id="KW-1185">Reference proteome</keyword>
<feature type="domain" description="Peptidase S1" evidence="3">
    <location>
        <begin position="3"/>
        <end position="68"/>
    </location>
</feature>
<evidence type="ECO:0000313" key="5">
    <source>
        <dbReference type="Proteomes" id="UP000611277"/>
    </source>
</evidence>
<dbReference type="GO" id="GO:0006508">
    <property type="term" value="P:proteolysis"/>
    <property type="evidence" value="ECO:0007669"/>
    <property type="project" value="UniProtKB-KW"/>
</dbReference>
<evidence type="ECO:0000256" key="2">
    <source>
        <dbReference type="SAM" id="MobiDB-lite"/>
    </source>
</evidence>
<comment type="caution">
    <text evidence="4">The sequence shown here is derived from an EMBL/GenBank/DDBJ whole genome shotgun (WGS) entry which is preliminary data.</text>
</comment>
<dbReference type="PANTHER" id="PTHR24253:SF176">
    <property type="entry name" value="CORIN, ISOFORM B"/>
    <property type="match status" value="1"/>
</dbReference>
<sequence>VSIPVAELLPHPGYHGDSSGSDVALARLARPVRYRAGIGPVCLPAPNLRFRAGTRCVSTGWGEVRPGGKLGGTGRDWDGLGGTG</sequence>
<dbReference type="Gene3D" id="2.40.10.10">
    <property type="entry name" value="Trypsin-like serine proteases"/>
    <property type="match status" value="1"/>
</dbReference>
<protein>
    <submittedName>
        <fullName evidence="4">TMPS6 protease</fullName>
    </submittedName>
</protein>
<name>A0A851SKV8_CERFA</name>
<dbReference type="InterPro" id="IPR043504">
    <property type="entry name" value="Peptidase_S1_PA_chymotrypsin"/>
</dbReference>
<evidence type="ECO:0000313" key="4">
    <source>
        <dbReference type="EMBL" id="NXD03525.1"/>
    </source>
</evidence>
<dbReference type="Proteomes" id="UP000611277">
    <property type="component" value="Unassembled WGS sequence"/>
</dbReference>
<dbReference type="Pfam" id="PF00089">
    <property type="entry name" value="Trypsin"/>
    <property type="match status" value="1"/>
</dbReference>
<keyword evidence="4" id="KW-0645">Protease</keyword>
<dbReference type="AlphaFoldDB" id="A0A851SKV8"/>
<dbReference type="SUPFAM" id="SSF50494">
    <property type="entry name" value="Trypsin-like serine proteases"/>
    <property type="match status" value="1"/>
</dbReference>
<gene>
    <name evidence="4" type="primary">Tmprss6_1</name>
    <name evidence="4" type="ORF">CERFAM_R14784</name>
</gene>
<dbReference type="InterPro" id="IPR001254">
    <property type="entry name" value="Trypsin_dom"/>
</dbReference>
<feature type="compositionally biased region" description="Gly residues" evidence="2">
    <location>
        <begin position="68"/>
        <end position="84"/>
    </location>
</feature>
<evidence type="ECO:0000256" key="1">
    <source>
        <dbReference type="ARBA" id="ARBA00023157"/>
    </source>
</evidence>